<evidence type="ECO:0000256" key="3">
    <source>
        <dbReference type="ARBA" id="ARBA00010425"/>
    </source>
</evidence>
<proteinExistence type="inferred from homology"/>
<comment type="function">
    <text evidence="1">Involved in the import of GDP-mannose from the cytoplasm into the Golgi lumen.</text>
</comment>
<feature type="domain" description="Sugar phosphate transporter" evidence="9">
    <location>
        <begin position="27"/>
        <end position="320"/>
    </location>
</feature>
<evidence type="ECO:0000256" key="4">
    <source>
        <dbReference type="ARBA" id="ARBA00011182"/>
    </source>
</evidence>
<evidence type="ECO:0000256" key="8">
    <source>
        <dbReference type="SAM" id="Phobius"/>
    </source>
</evidence>
<evidence type="ECO:0000259" key="9">
    <source>
        <dbReference type="Pfam" id="PF03151"/>
    </source>
</evidence>
<dbReference type="InterPro" id="IPR004853">
    <property type="entry name" value="Sugar_P_trans_dom"/>
</dbReference>
<dbReference type="Proteomes" id="UP000758603">
    <property type="component" value="Unassembled WGS sequence"/>
</dbReference>
<dbReference type="AlphaFoldDB" id="A0A9P8ZU91"/>
<organism evidence="10 11">
    <name type="scientific">Truncatella angustata</name>
    <dbReference type="NCBI Taxonomy" id="152316"/>
    <lineage>
        <taxon>Eukaryota</taxon>
        <taxon>Fungi</taxon>
        <taxon>Dikarya</taxon>
        <taxon>Ascomycota</taxon>
        <taxon>Pezizomycotina</taxon>
        <taxon>Sordariomycetes</taxon>
        <taxon>Xylariomycetidae</taxon>
        <taxon>Amphisphaeriales</taxon>
        <taxon>Sporocadaceae</taxon>
        <taxon>Truncatella</taxon>
    </lineage>
</organism>
<dbReference type="EMBL" id="JAGPXC010000007">
    <property type="protein sequence ID" value="KAH6648981.1"/>
    <property type="molecule type" value="Genomic_DNA"/>
</dbReference>
<dbReference type="PANTHER" id="PTHR11132">
    <property type="entry name" value="SOLUTE CARRIER FAMILY 35"/>
    <property type="match status" value="1"/>
</dbReference>
<evidence type="ECO:0000256" key="1">
    <source>
        <dbReference type="ARBA" id="ARBA00003420"/>
    </source>
</evidence>
<comment type="subunit">
    <text evidence="4">Homooligomer.</text>
</comment>
<comment type="subcellular location">
    <subcellularLocation>
        <location evidence="2">Endoplasmic reticulum membrane</location>
        <topology evidence="2">Multi-pass membrane protein</topology>
    </subcellularLocation>
</comment>
<dbReference type="Pfam" id="PF03151">
    <property type="entry name" value="TPT"/>
    <property type="match status" value="1"/>
</dbReference>
<feature type="transmembrane region" description="Helical" evidence="8">
    <location>
        <begin position="58"/>
        <end position="80"/>
    </location>
</feature>
<evidence type="ECO:0000256" key="6">
    <source>
        <dbReference type="ARBA" id="ARBA00022989"/>
    </source>
</evidence>
<keyword evidence="7 8" id="KW-0472">Membrane</keyword>
<keyword evidence="6 8" id="KW-1133">Transmembrane helix</keyword>
<dbReference type="SUPFAM" id="SSF103481">
    <property type="entry name" value="Multidrug resistance efflux transporter EmrE"/>
    <property type="match status" value="1"/>
</dbReference>
<accession>A0A9P8ZU91</accession>
<feature type="transmembrane region" description="Helical" evidence="8">
    <location>
        <begin position="25"/>
        <end position="46"/>
    </location>
</feature>
<feature type="transmembrane region" description="Helical" evidence="8">
    <location>
        <begin position="100"/>
        <end position="122"/>
    </location>
</feature>
<feature type="transmembrane region" description="Helical" evidence="8">
    <location>
        <begin position="291"/>
        <end position="320"/>
    </location>
</feature>
<evidence type="ECO:0000313" key="10">
    <source>
        <dbReference type="EMBL" id="KAH6648981.1"/>
    </source>
</evidence>
<reference evidence="10" key="1">
    <citation type="journal article" date="2021" name="Nat. Commun.">
        <title>Genetic determinants of endophytism in the Arabidopsis root mycobiome.</title>
        <authorList>
            <person name="Mesny F."/>
            <person name="Miyauchi S."/>
            <person name="Thiergart T."/>
            <person name="Pickel B."/>
            <person name="Atanasova L."/>
            <person name="Karlsson M."/>
            <person name="Huettel B."/>
            <person name="Barry K.W."/>
            <person name="Haridas S."/>
            <person name="Chen C."/>
            <person name="Bauer D."/>
            <person name="Andreopoulos W."/>
            <person name="Pangilinan J."/>
            <person name="LaButti K."/>
            <person name="Riley R."/>
            <person name="Lipzen A."/>
            <person name="Clum A."/>
            <person name="Drula E."/>
            <person name="Henrissat B."/>
            <person name="Kohler A."/>
            <person name="Grigoriev I.V."/>
            <person name="Martin F.M."/>
            <person name="Hacquard S."/>
        </authorList>
    </citation>
    <scope>NUCLEOTIDE SEQUENCE</scope>
    <source>
        <strain evidence="10">MPI-SDFR-AT-0073</strain>
    </source>
</reference>
<dbReference type="GeneID" id="70137832"/>
<feature type="transmembrane region" description="Helical" evidence="8">
    <location>
        <begin position="128"/>
        <end position="149"/>
    </location>
</feature>
<evidence type="ECO:0000313" key="11">
    <source>
        <dbReference type="Proteomes" id="UP000758603"/>
    </source>
</evidence>
<dbReference type="RefSeq" id="XP_045955488.1">
    <property type="nucleotide sequence ID" value="XM_046108941.1"/>
</dbReference>
<feature type="transmembrane region" description="Helical" evidence="8">
    <location>
        <begin position="217"/>
        <end position="237"/>
    </location>
</feature>
<evidence type="ECO:0000256" key="7">
    <source>
        <dbReference type="ARBA" id="ARBA00023136"/>
    </source>
</evidence>
<dbReference type="OrthoDB" id="6418713at2759"/>
<dbReference type="GO" id="GO:0005789">
    <property type="term" value="C:endoplasmic reticulum membrane"/>
    <property type="evidence" value="ECO:0007669"/>
    <property type="project" value="UniProtKB-SubCell"/>
</dbReference>
<gene>
    <name evidence="10" type="ORF">BKA67DRAFT_682085</name>
</gene>
<sequence>MPQPLLPPPSVAEKERRAGLSLPPAAYVSLWIFFSNITILFNKWLIDDAGFREFQLLNLFYTILLTVWHMVFASLATQILARTTSWLDGRHQVQMTRRFYLRAVVPIALLYSGSMVCSNLVYLYLNVVFIQMLKAAAPFFTLAVAWLWGQEDPTREKVFKVLVIVSGVLLASAGEIHFSTIGLFFQLGGLVFESLRVVMVKELMTDAGANMDPLVSLYYYAPMCAVTNIFVAFGAEWPTFKWSDVENAGLAMLVLNAFVAFCLNVSGVLLIGKTSALIQQVCGVLKNILLVIVSVIIWGTVITPLQTLGYTLALIGMVFYRATWQDIKKGAVGLAATYRNAPKSRGYNSKQSSALIRRVTVAIVILLLVVIMFFACVRSDRVQLQPWSLSGTSTSEKPEHPSLSWLSRLGYGR</sequence>
<dbReference type="InterPro" id="IPR037185">
    <property type="entry name" value="EmrE-like"/>
</dbReference>
<feature type="transmembrane region" description="Helical" evidence="8">
    <location>
        <begin position="355"/>
        <end position="375"/>
    </location>
</feature>
<evidence type="ECO:0000256" key="5">
    <source>
        <dbReference type="ARBA" id="ARBA00022692"/>
    </source>
</evidence>
<protein>
    <submittedName>
        <fullName evidence="10">DUF250 domain membrane protein</fullName>
    </submittedName>
</protein>
<dbReference type="InterPro" id="IPR050186">
    <property type="entry name" value="TPT_transporter"/>
</dbReference>
<keyword evidence="11" id="KW-1185">Reference proteome</keyword>
<keyword evidence="5 8" id="KW-0812">Transmembrane</keyword>
<name>A0A9P8ZU91_9PEZI</name>
<comment type="caution">
    <text evidence="10">The sequence shown here is derived from an EMBL/GenBank/DDBJ whole genome shotgun (WGS) entry which is preliminary data.</text>
</comment>
<comment type="similarity">
    <text evidence="3">Belongs to the TPT transporter family. SLC35D subfamily.</text>
</comment>
<evidence type="ECO:0000256" key="2">
    <source>
        <dbReference type="ARBA" id="ARBA00004477"/>
    </source>
</evidence>
<feature type="transmembrane region" description="Helical" evidence="8">
    <location>
        <begin position="249"/>
        <end position="271"/>
    </location>
</feature>